<comment type="caution">
    <text evidence="1">The sequence shown here is derived from an EMBL/GenBank/DDBJ whole genome shotgun (WGS) entry which is preliminary data.</text>
</comment>
<sequence length="74" mass="8148">MWRSRMALPTVSSPPWPRPTAGISAITPPLLAMIDDHFLSRCQASHCYTAPHLETASEFPPARRNPHQAPLGFG</sequence>
<protein>
    <submittedName>
        <fullName evidence="1">Uncharacterized protein</fullName>
    </submittedName>
</protein>
<accession>A0A9Q1J4N2</accession>
<organism evidence="1 2">
    <name type="scientific">Synaphobranchus kaupii</name>
    <name type="common">Kaup's arrowtooth eel</name>
    <dbReference type="NCBI Taxonomy" id="118154"/>
    <lineage>
        <taxon>Eukaryota</taxon>
        <taxon>Metazoa</taxon>
        <taxon>Chordata</taxon>
        <taxon>Craniata</taxon>
        <taxon>Vertebrata</taxon>
        <taxon>Euteleostomi</taxon>
        <taxon>Actinopterygii</taxon>
        <taxon>Neopterygii</taxon>
        <taxon>Teleostei</taxon>
        <taxon>Anguilliformes</taxon>
        <taxon>Synaphobranchidae</taxon>
        <taxon>Synaphobranchus</taxon>
    </lineage>
</organism>
<gene>
    <name evidence="1" type="ORF">SKAU_G00147920</name>
</gene>
<dbReference type="Proteomes" id="UP001152622">
    <property type="component" value="Chromosome 4"/>
</dbReference>
<keyword evidence="2" id="KW-1185">Reference proteome</keyword>
<reference evidence="1" key="1">
    <citation type="journal article" date="2023" name="Science">
        <title>Genome structures resolve the early diversification of teleost fishes.</title>
        <authorList>
            <person name="Parey E."/>
            <person name="Louis A."/>
            <person name="Montfort J."/>
            <person name="Bouchez O."/>
            <person name="Roques C."/>
            <person name="Iampietro C."/>
            <person name="Lluch J."/>
            <person name="Castinel A."/>
            <person name="Donnadieu C."/>
            <person name="Desvignes T."/>
            <person name="Floi Bucao C."/>
            <person name="Jouanno E."/>
            <person name="Wen M."/>
            <person name="Mejri S."/>
            <person name="Dirks R."/>
            <person name="Jansen H."/>
            <person name="Henkel C."/>
            <person name="Chen W.J."/>
            <person name="Zahm M."/>
            <person name="Cabau C."/>
            <person name="Klopp C."/>
            <person name="Thompson A.W."/>
            <person name="Robinson-Rechavi M."/>
            <person name="Braasch I."/>
            <person name="Lecointre G."/>
            <person name="Bobe J."/>
            <person name="Postlethwait J.H."/>
            <person name="Berthelot C."/>
            <person name="Roest Crollius H."/>
            <person name="Guiguen Y."/>
        </authorList>
    </citation>
    <scope>NUCLEOTIDE SEQUENCE</scope>
    <source>
        <strain evidence="1">WJC10195</strain>
    </source>
</reference>
<name>A0A9Q1J4N2_SYNKA</name>
<proteinExistence type="predicted"/>
<dbReference type="EMBL" id="JAINUF010000004">
    <property type="protein sequence ID" value="KAJ8365961.1"/>
    <property type="molecule type" value="Genomic_DNA"/>
</dbReference>
<evidence type="ECO:0000313" key="1">
    <source>
        <dbReference type="EMBL" id="KAJ8365961.1"/>
    </source>
</evidence>
<evidence type="ECO:0000313" key="2">
    <source>
        <dbReference type="Proteomes" id="UP001152622"/>
    </source>
</evidence>
<dbReference type="AlphaFoldDB" id="A0A9Q1J4N2"/>